<name>A0AA41Z9D1_9SPHN</name>
<comment type="caution">
    <text evidence="1">The sequence shown here is derived from an EMBL/GenBank/DDBJ whole genome shotgun (WGS) entry which is preliminary data.</text>
</comment>
<accession>A0AA41Z9D1</accession>
<evidence type="ECO:0000313" key="1">
    <source>
        <dbReference type="EMBL" id="MCW6536400.1"/>
    </source>
</evidence>
<reference evidence="1" key="1">
    <citation type="submission" date="2022-06" db="EMBL/GenBank/DDBJ databases">
        <title>Sphingomonas sp. nov. isolated from rhizosphere soil of tomato.</title>
        <authorList>
            <person name="Dong H."/>
            <person name="Gao R."/>
        </authorList>
    </citation>
    <scope>NUCLEOTIDE SEQUENCE</scope>
    <source>
        <strain evidence="1">MMSM24</strain>
    </source>
</reference>
<sequence length="189" mass="20150">MSISRAVSFFVIAGELPHADLHEIPLRLGAGEKIGKWAAQLDTALIGLADPSIVVAEGLAAIAFAHWAQLSPPCYWRHIAGAVLIDPAEPGDWTHAGLTTTPSTPLPFPSLLVGSETSTAPYQLTLADRWRSHFVTRGGALNQEAADTAEASLLAALRFCLEQRRWSLRALMPLAAKLAARPVATSLEA</sequence>
<dbReference type="EMBL" id="JANFAV010000013">
    <property type="protein sequence ID" value="MCW6536400.1"/>
    <property type="molecule type" value="Genomic_DNA"/>
</dbReference>
<dbReference type="InterPro" id="IPR010662">
    <property type="entry name" value="RBBP9/YdeN"/>
</dbReference>
<dbReference type="Proteomes" id="UP001165565">
    <property type="component" value="Unassembled WGS sequence"/>
</dbReference>
<dbReference type="Gene3D" id="3.40.50.1820">
    <property type="entry name" value="alpha/beta hydrolase"/>
    <property type="match status" value="1"/>
</dbReference>
<organism evidence="1 2">
    <name type="scientific">Sphingomonas lycopersici</name>
    <dbReference type="NCBI Taxonomy" id="2951807"/>
    <lineage>
        <taxon>Bacteria</taxon>
        <taxon>Pseudomonadati</taxon>
        <taxon>Pseudomonadota</taxon>
        <taxon>Alphaproteobacteria</taxon>
        <taxon>Sphingomonadales</taxon>
        <taxon>Sphingomonadaceae</taxon>
        <taxon>Sphingomonas</taxon>
    </lineage>
</organism>
<dbReference type="InterPro" id="IPR029058">
    <property type="entry name" value="AB_hydrolase_fold"/>
</dbReference>
<keyword evidence="2" id="KW-1185">Reference proteome</keyword>
<dbReference type="GO" id="GO:0016787">
    <property type="term" value="F:hydrolase activity"/>
    <property type="evidence" value="ECO:0007669"/>
    <property type="project" value="UniProtKB-KW"/>
</dbReference>
<proteinExistence type="predicted"/>
<keyword evidence="1" id="KW-0378">Hydrolase</keyword>
<gene>
    <name evidence="1" type="ORF">NEE01_16600</name>
</gene>
<protein>
    <submittedName>
        <fullName evidence="1">Alpha/beta hydrolase</fullName>
    </submittedName>
</protein>
<dbReference type="Pfam" id="PF06821">
    <property type="entry name" value="Ser_hydrolase"/>
    <property type="match status" value="1"/>
</dbReference>
<dbReference type="RefSeq" id="WP_265269918.1">
    <property type="nucleotide sequence ID" value="NZ_JANFAV010000013.1"/>
</dbReference>
<evidence type="ECO:0000313" key="2">
    <source>
        <dbReference type="Proteomes" id="UP001165565"/>
    </source>
</evidence>
<dbReference type="AlphaFoldDB" id="A0AA41Z9D1"/>